<dbReference type="Proteomes" id="UP000319771">
    <property type="component" value="Unassembled WGS sequence"/>
</dbReference>
<reference evidence="2 3" key="1">
    <citation type="journal article" date="2019" name="Nat. Microbiol.">
        <title>Mediterranean grassland soil C-N compound turnover is dependent on rainfall and depth, and is mediated by genomically divergent microorganisms.</title>
        <authorList>
            <person name="Diamond S."/>
            <person name="Andeer P.F."/>
            <person name="Li Z."/>
            <person name="Crits-Christoph A."/>
            <person name="Burstein D."/>
            <person name="Anantharaman K."/>
            <person name="Lane K.R."/>
            <person name="Thomas B.C."/>
            <person name="Pan C."/>
            <person name="Northen T.R."/>
            <person name="Banfield J.F."/>
        </authorList>
    </citation>
    <scope>NUCLEOTIDE SEQUENCE [LARGE SCALE GENOMIC DNA]</scope>
    <source>
        <strain evidence="2">WS_11</strain>
    </source>
</reference>
<dbReference type="AlphaFoldDB" id="A0A538U686"/>
<dbReference type="Pfam" id="PF17782">
    <property type="entry name" value="WHD_DprA"/>
    <property type="match status" value="1"/>
</dbReference>
<dbReference type="Gene3D" id="1.10.10.10">
    <property type="entry name" value="Winged helix-like DNA-binding domain superfamily/Winged helix DNA-binding domain"/>
    <property type="match status" value="1"/>
</dbReference>
<feature type="domain" description="DprA winged helix" evidence="1">
    <location>
        <begin position="17"/>
        <end position="75"/>
    </location>
</feature>
<name>A0A538U686_UNCEI</name>
<comment type="caution">
    <text evidence="2">The sequence shown here is derived from an EMBL/GenBank/DDBJ whole genome shotgun (WGS) entry which is preliminary data.</text>
</comment>
<accession>A0A538U686</accession>
<gene>
    <name evidence="2" type="ORF">E6K81_10175</name>
</gene>
<evidence type="ECO:0000313" key="2">
    <source>
        <dbReference type="EMBL" id="TMQ71404.1"/>
    </source>
</evidence>
<dbReference type="InterPro" id="IPR041614">
    <property type="entry name" value="DprA_WH"/>
</dbReference>
<dbReference type="EMBL" id="VBPB01000165">
    <property type="protein sequence ID" value="TMQ71404.1"/>
    <property type="molecule type" value="Genomic_DNA"/>
</dbReference>
<evidence type="ECO:0000313" key="3">
    <source>
        <dbReference type="Proteomes" id="UP000319771"/>
    </source>
</evidence>
<protein>
    <recommendedName>
        <fullName evidence="1">DprA winged helix domain-containing protein</fullName>
    </recommendedName>
</protein>
<dbReference type="InterPro" id="IPR036388">
    <property type="entry name" value="WH-like_DNA-bd_sf"/>
</dbReference>
<organism evidence="2 3">
    <name type="scientific">Eiseniibacteriota bacterium</name>
    <dbReference type="NCBI Taxonomy" id="2212470"/>
    <lineage>
        <taxon>Bacteria</taxon>
        <taxon>Candidatus Eiseniibacteriota</taxon>
    </lineage>
</organism>
<sequence>MAAMVGRYGAARPEPVAPAVASPAATPEARLLAALGDTPRAVERLAAAAGLPVAEALSALLALRWAGAASPRPGQRWVRGTP</sequence>
<proteinExistence type="predicted"/>
<evidence type="ECO:0000259" key="1">
    <source>
        <dbReference type="Pfam" id="PF17782"/>
    </source>
</evidence>